<dbReference type="InterPro" id="IPR030373">
    <property type="entry name" value="PABS_CS"/>
</dbReference>
<gene>
    <name evidence="2" type="ORF">Mucpa_2587</name>
</gene>
<dbReference type="OrthoDB" id="836632at2"/>
<dbReference type="RefSeq" id="WP_008506853.1">
    <property type="nucleotide sequence ID" value="NZ_CM001403.1"/>
</dbReference>
<dbReference type="GO" id="GO:0008168">
    <property type="term" value="F:methyltransferase activity"/>
    <property type="evidence" value="ECO:0007669"/>
    <property type="project" value="UniProtKB-KW"/>
</dbReference>
<organism evidence="2 3">
    <name type="scientific">Mucilaginibacter paludis DSM 18603</name>
    <dbReference type="NCBI Taxonomy" id="714943"/>
    <lineage>
        <taxon>Bacteria</taxon>
        <taxon>Pseudomonadati</taxon>
        <taxon>Bacteroidota</taxon>
        <taxon>Sphingobacteriia</taxon>
        <taxon>Sphingobacteriales</taxon>
        <taxon>Sphingobacteriaceae</taxon>
        <taxon>Mucilaginibacter</taxon>
    </lineage>
</organism>
<evidence type="ECO:0000259" key="1">
    <source>
        <dbReference type="Pfam" id="PF13649"/>
    </source>
</evidence>
<dbReference type="SUPFAM" id="SSF53335">
    <property type="entry name" value="S-adenosyl-L-methionine-dependent methyltransferases"/>
    <property type="match status" value="1"/>
</dbReference>
<name>H1Y245_9SPHI</name>
<dbReference type="PROSITE" id="PS01330">
    <property type="entry name" value="PABS_1"/>
    <property type="match status" value="1"/>
</dbReference>
<keyword evidence="2" id="KW-0489">Methyltransferase</keyword>
<dbReference type="Gene3D" id="3.40.50.150">
    <property type="entry name" value="Vaccinia Virus protein VP39"/>
    <property type="match status" value="1"/>
</dbReference>
<dbReference type="Pfam" id="PF13649">
    <property type="entry name" value="Methyltransf_25"/>
    <property type="match status" value="1"/>
</dbReference>
<reference evidence="2" key="1">
    <citation type="submission" date="2011-09" db="EMBL/GenBank/DDBJ databases">
        <title>The permanent draft genome of Mucilaginibacter paludis DSM 18603.</title>
        <authorList>
            <consortium name="US DOE Joint Genome Institute (JGI-PGF)"/>
            <person name="Lucas S."/>
            <person name="Han J."/>
            <person name="Lapidus A."/>
            <person name="Bruce D."/>
            <person name="Goodwin L."/>
            <person name="Pitluck S."/>
            <person name="Peters L."/>
            <person name="Kyrpides N."/>
            <person name="Mavromatis K."/>
            <person name="Ivanova N."/>
            <person name="Mikhailova N."/>
            <person name="Held B."/>
            <person name="Detter J.C."/>
            <person name="Tapia R."/>
            <person name="Han C."/>
            <person name="Land M."/>
            <person name="Hauser L."/>
            <person name="Markowitz V."/>
            <person name="Cheng J.-F."/>
            <person name="Hugenholtz P."/>
            <person name="Woyke T."/>
            <person name="Wu D."/>
            <person name="Tindall B."/>
            <person name="Brambilla E."/>
            <person name="Klenk H.-P."/>
            <person name="Eisen J.A."/>
        </authorList>
    </citation>
    <scope>NUCLEOTIDE SEQUENCE [LARGE SCALE GENOMIC DNA]</scope>
    <source>
        <strain evidence="2">DSM 18603</strain>
    </source>
</reference>
<sequence>MTSNYDNSAIFYDRLSRLVFGDALVKAQIYLLRFVPPNSSVLIVGGGTGWILEELSAIHYSGLQITYVEISSQMTALAKKRFTGINKVTYINEAIENTTLNTLYDVLITPFLLDNFTEDTLQKTFSHMHHQLKPKGLWLCADFQITGGLWQKVMLKTMYLLFKIVCRIETLKMPNIEAQFVKYRYRPLKSKTFYGDFMISRTWEKVGE</sequence>
<evidence type="ECO:0000313" key="2">
    <source>
        <dbReference type="EMBL" id="EHQ26702.1"/>
    </source>
</evidence>
<dbReference type="GO" id="GO:0032259">
    <property type="term" value="P:methylation"/>
    <property type="evidence" value="ECO:0007669"/>
    <property type="project" value="UniProtKB-KW"/>
</dbReference>
<dbReference type="AlphaFoldDB" id="H1Y245"/>
<dbReference type="HOGENOM" id="CLU_099465_0_0_10"/>
<keyword evidence="3" id="KW-1185">Reference proteome</keyword>
<dbReference type="Proteomes" id="UP000002774">
    <property type="component" value="Chromosome"/>
</dbReference>
<dbReference type="eggNOG" id="COG2226">
    <property type="taxonomic scope" value="Bacteria"/>
</dbReference>
<dbReference type="STRING" id="714943.Mucpa_2587"/>
<feature type="domain" description="Methyltransferase" evidence="1">
    <location>
        <begin position="41"/>
        <end position="136"/>
    </location>
</feature>
<evidence type="ECO:0000313" key="3">
    <source>
        <dbReference type="Proteomes" id="UP000002774"/>
    </source>
</evidence>
<keyword evidence="2" id="KW-0808">Transferase</keyword>
<dbReference type="CDD" id="cd02440">
    <property type="entry name" value="AdoMet_MTases"/>
    <property type="match status" value="1"/>
</dbReference>
<dbReference type="EMBL" id="CM001403">
    <property type="protein sequence ID" value="EHQ26702.1"/>
    <property type="molecule type" value="Genomic_DNA"/>
</dbReference>
<accession>H1Y245</accession>
<proteinExistence type="predicted"/>
<protein>
    <submittedName>
        <fullName evidence="2">Methyltransferase type 12</fullName>
    </submittedName>
</protein>
<dbReference type="InterPro" id="IPR029063">
    <property type="entry name" value="SAM-dependent_MTases_sf"/>
</dbReference>
<dbReference type="InterPro" id="IPR041698">
    <property type="entry name" value="Methyltransf_25"/>
</dbReference>